<dbReference type="Proteomes" id="UP001162483">
    <property type="component" value="Unassembled WGS sequence"/>
</dbReference>
<evidence type="ECO:0000313" key="1">
    <source>
        <dbReference type="EMBL" id="CAI9610681.1"/>
    </source>
</evidence>
<accession>A0ABN9GSX8</accession>
<sequence length="42" mass="4665">MGAVQEWVVVHKRRPLFLAVRAPWESAAPHSGARCMLYGTSV</sequence>
<protein>
    <submittedName>
        <fullName evidence="1">Uncharacterized protein</fullName>
    </submittedName>
</protein>
<dbReference type="EMBL" id="CATNWA010019006">
    <property type="protein sequence ID" value="CAI9610681.1"/>
    <property type="molecule type" value="Genomic_DNA"/>
</dbReference>
<gene>
    <name evidence="1" type="ORF">SPARVUS_LOCUS14444131</name>
</gene>
<proteinExistence type="predicted"/>
<evidence type="ECO:0000313" key="2">
    <source>
        <dbReference type="Proteomes" id="UP001162483"/>
    </source>
</evidence>
<reference evidence="1" key="1">
    <citation type="submission" date="2023-05" db="EMBL/GenBank/DDBJ databases">
        <authorList>
            <person name="Stuckert A."/>
        </authorList>
    </citation>
    <scope>NUCLEOTIDE SEQUENCE</scope>
</reference>
<organism evidence="1 2">
    <name type="scientific">Staurois parvus</name>
    <dbReference type="NCBI Taxonomy" id="386267"/>
    <lineage>
        <taxon>Eukaryota</taxon>
        <taxon>Metazoa</taxon>
        <taxon>Chordata</taxon>
        <taxon>Craniata</taxon>
        <taxon>Vertebrata</taxon>
        <taxon>Euteleostomi</taxon>
        <taxon>Amphibia</taxon>
        <taxon>Batrachia</taxon>
        <taxon>Anura</taxon>
        <taxon>Neobatrachia</taxon>
        <taxon>Ranoidea</taxon>
        <taxon>Ranidae</taxon>
        <taxon>Staurois</taxon>
    </lineage>
</organism>
<name>A0ABN9GSX8_9NEOB</name>
<keyword evidence="2" id="KW-1185">Reference proteome</keyword>
<comment type="caution">
    <text evidence="1">The sequence shown here is derived from an EMBL/GenBank/DDBJ whole genome shotgun (WGS) entry which is preliminary data.</text>
</comment>